<evidence type="ECO:0000256" key="2">
    <source>
        <dbReference type="PROSITE-ProRule" id="PRU00335"/>
    </source>
</evidence>
<dbReference type="SUPFAM" id="SSF46689">
    <property type="entry name" value="Homeodomain-like"/>
    <property type="match status" value="1"/>
</dbReference>
<evidence type="ECO:0000313" key="5">
    <source>
        <dbReference type="Proteomes" id="UP000289691"/>
    </source>
</evidence>
<dbReference type="InterPro" id="IPR036271">
    <property type="entry name" value="Tet_transcr_reg_TetR-rel_C_sf"/>
</dbReference>
<feature type="DNA-binding region" description="H-T-H motif" evidence="2">
    <location>
        <begin position="32"/>
        <end position="51"/>
    </location>
</feature>
<evidence type="ECO:0000313" key="4">
    <source>
        <dbReference type="EMBL" id="RXK48683.1"/>
    </source>
</evidence>
<protein>
    <submittedName>
        <fullName evidence="4">TetR/AcrR family transcriptional regulator</fullName>
    </submittedName>
</protein>
<organism evidence="4 5">
    <name type="scientific">Halorientalis pallida</name>
    <dbReference type="NCBI Taxonomy" id="2479928"/>
    <lineage>
        <taxon>Archaea</taxon>
        <taxon>Methanobacteriati</taxon>
        <taxon>Methanobacteriota</taxon>
        <taxon>Stenosarchaea group</taxon>
        <taxon>Halobacteria</taxon>
        <taxon>Halobacteriales</taxon>
        <taxon>Haloarculaceae</taxon>
        <taxon>Halorientalis</taxon>
    </lineage>
</organism>
<dbReference type="InterPro" id="IPR050624">
    <property type="entry name" value="HTH-type_Tx_Regulator"/>
</dbReference>
<dbReference type="InterPro" id="IPR001647">
    <property type="entry name" value="HTH_TetR"/>
</dbReference>
<reference evidence="4 5" key="1">
    <citation type="submission" date="2019-01" db="EMBL/GenBank/DDBJ databases">
        <title>Halorientalis sp. F13-25 a new haloarchaeum isolated from hypersaline water.</title>
        <authorList>
            <person name="Ana D.-V."/>
            <person name="Cristina S.-P."/>
            <person name="Antonio V."/>
        </authorList>
    </citation>
    <scope>NUCLEOTIDE SEQUENCE [LARGE SCALE GENOMIC DNA]</scope>
    <source>
        <strain evidence="4 5">F13-25</strain>
    </source>
</reference>
<feature type="domain" description="HTH tetR-type" evidence="3">
    <location>
        <begin position="9"/>
        <end position="69"/>
    </location>
</feature>
<gene>
    <name evidence="4" type="ORF">EAF64_13510</name>
</gene>
<dbReference type="PANTHER" id="PTHR43479">
    <property type="entry name" value="ACREF/ENVCD OPERON REPRESSOR-RELATED"/>
    <property type="match status" value="1"/>
</dbReference>
<keyword evidence="5" id="KW-1185">Reference proteome</keyword>
<keyword evidence="1 2" id="KW-0238">DNA-binding</keyword>
<accession>A0A498KXP2</accession>
<dbReference type="EMBL" id="RDFA01000004">
    <property type="protein sequence ID" value="RXK48683.1"/>
    <property type="molecule type" value="Genomic_DNA"/>
</dbReference>
<sequence>MTGDNDESSDTKQEIMEATYDAIQQHGYAGLTIQSIADNFAKSKAVLHYHYDTKEDLLAAFLNHLLFEFRETIQVDKRSSAAQQLLDLVDILLYGPDRTDREEILQMQTALLEIQSQAQHKQLYCDQFTQIHHWLSNLFAEIINSGIEEDEFRDVNPKLTAHHLLLVIVGGLLNIHTTNTRTNPELIREIVTSQFLPYLKK</sequence>
<proteinExistence type="predicted"/>
<dbReference type="PANTHER" id="PTHR43479:SF11">
    <property type="entry name" value="ACREF_ENVCD OPERON REPRESSOR-RELATED"/>
    <property type="match status" value="1"/>
</dbReference>
<dbReference type="GO" id="GO:0003677">
    <property type="term" value="F:DNA binding"/>
    <property type="evidence" value="ECO:0007669"/>
    <property type="project" value="UniProtKB-UniRule"/>
</dbReference>
<dbReference type="InterPro" id="IPR009057">
    <property type="entry name" value="Homeodomain-like_sf"/>
</dbReference>
<dbReference type="Proteomes" id="UP000289691">
    <property type="component" value="Unassembled WGS sequence"/>
</dbReference>
<dbReference type="SUPFAM" id="SSF48498">
    <property type="entry name" value="Tetracyclin repressor-like, C-terminal domain"/>
    <property type="match status" value="1"/>
</dbReference>
<dbReference type="Pfam" id="PF00440">
    <property type="entry name" value="TetR_N"/>
    <property type="match status" value="1"/>
</dbReference>
<dbReference type="PROSITE" id="PS50977">
    <property type="entry name" value="HTH_TETR_2"/>
    <property type="match status" value="1"/>
</dbReference>
<dbReference type="Gene3D" id="1.10.357.10">
    <property type="entry name" value="Tetracycline Repressor, domain 2"/>
    <property type="match status" value="1"/>
</dbReference>
<evidence type="ECO:0000256" key="1">
    <source>
        <dbReference type="ARBA" id="ARBA00023125"/>
    </source>
</evidence>
<comment type="caution">
    <text evidence="4">The sequence shown here is derived from an EMBL/GenBank/DDBJ whole genome shotgun (WGS) entry which is preliminary data.</text>
</comment>
<name>A0A498KXP2_9EURY</name>
<evidence type="ECO:0000259" key="3">
    <source>
        <dbReference type="PROSITE" id="PS50977"/>
    </source>
</evidence>
<dbReference type="AlphaFoldDB" id="A0A498KXP2"/>